<dbReference type="PANTHER" id="PTHR43075:SF1">
    <property type="entry name" value="FORMATE LYASE ACTIVATING ENZYME, PUTATIVE (AFU_ORTHOLOGUE AFUA_2G15630)-RELATED"/>
    <property type="match status" value="1"/>
</dbReference>
<evidence type="ECO:0000256" key="1">
    <source>
        <dbReference type="ARBA" id="ARBA00022691"/>
    </source>
</evidence>
<dbReference type="InterPro" id="IPR058240">
    <property type="entry name" value="rSAM_sf"/>
</dbReference>
<evidence type="ECO:0000256" key="3">
    <source>
        <dbReference type="ARBA" id="ARBA00023004"/>
    </source>
</evidence>
<dbReference type="GO" id="GO:0003824">
    <property type="term" value="F:catalytic activity"/>
    <property type="evidence" value="ECO:0007669"/>
    <property type="project" value="InterPro"/>
</dbReference>
<dbReference type="EMBL" id="QNBE01000044">
    <property type="protein sequence ID" value="RKX70288.1"/>
    <property type="molecule type" value="Genomic_DNA"/>
</dbReference>
<dbReference type="CDD" id="cd01335">
    <property type="entry name" value="Radical_SAM"/>
    <property type="match status" value="1"/>
</dbReference>
<protein>
    <submittedName>
        <fullName evidence="7">Radical SAM protein</fullName>
    </submittedName>
</protein>
<name>A0A660SHN9_UNCW3</name>
<dbReference type="SUPFAM" id="SSF102114">
    <property type="entry name" value="Radical SAM enzymes"/>
    <property type="match status" value="1"/>
</dbReference>
<evidence type="ECO:0000256" key="5">
    <source>
        <dbReference type="PIRSR" id="PIRSR004869-50"/>
    </source>
</evidence>
<comment type="cofactor">
    <cofactor evidence="5">
        <name>[4Fe-4S] cluster</name>
        <dbReference type="ChEBI" id="CHEBI:49883"/>
    </cofactor>
    <text evidence="5">Binds 1 [4Fe-4S] cluster. The cluster is coordinated with 3 cysteines and an exchangeable S-adenosyl-L-methionine.</text>
</comment>
<dbReference type="InterPro" id="IPR007197">
    <property type="entry name" value="rSAM"/>
</dbReference>
<evidence type="ECO:0000259" key="6">
    <source>
        <dbReference type="Pfam" id="PF04055"/>
    </source>
</evidence>
<evidence type="ECO:0000256" key="2">
    <source>
        <dbReference type="ARBA" id="ARBA00022723"/>
    </source>
</evidence>
<evidence type="ECO:0000256" key="4">
    <source>
        <dbReference type="ARBA" id="ARBA00023014"/>
    </source>
</evidence>
<proteinExistence type="predicted"/>
<comment type="caution">
    <text evidence="7">The sequence shown here is derived from an EMBL/GenBank/DDBJ whole genome shotgun (WGS) entry which is preliminary data.</text>
</comment>
<dbReference type="PIRSF" id="PIRSF004869">
    <property type="entry name" value="PflX_prd"/>
    <property type="match status" value="1"/>
</dbReference>
<dbReference type="SFLD" id="SFLDS00029">
    <property type="entry name" value="Radical_SAM"/>
    <property type="match status" value="1"/>
</dbReference>
<dbReference type="Gene3D" id="3.20.20.70">
    <property type="entry name" value="Aldolase class I"/>
    <property type="match status" value="1"/>
</dbReference>
<evidence type="ECO:0000313" key="7">
    <source>
        <dbReference type="EMBL" id="RKX70288.1"/>
    </source>
</evidence>
<accession>A0A660SHN9</accession>
<dbReference type="InterPro" id="IPR013785">
    <property type="entry name" value="Aldolase_TIM"/>
</dbReference>
<keyword evidence="4 5" id="KW-0411">Iron-sulfur</keyword>
<keyword evidence="3 5" id="KW-0408">Iron</keyword>
<dbReference type="Proteomes" id="UP000268469">
    <property type="component" value="Unassembled WGS sequence"/>
</dbReference>
<evidence type="ECO:0000313" key="8">
    <source>
        <dbReference type="Proteomes" id="UP000268469"/>
    </source>
</evidence>
<dbReference type="PANTHER" id="PTHR43075">
    <property type="entry name" value="FORMATE LYASE ACTIVATING ENZYME, PUTATIVE (AFU_ORTHOLOGUE AFUA_2G15630)-RELATED"/>
    <property type="match status" value="1"/>
</dbReference>
<organism evidence="7 8">
    <name type="scientific">candidate division WOR-3 bacterium</name>
    <dbReference type="NCBI Taxonomy" id="2052148"/>
    <lineage>
        <taxon>Bacteria</taxon>
        <taxon>Bacteria division WOR-3</taxon>
    </lineage>
</organism>
<reference evidence="7 8" key="1">
    <citation type="submission" date="2018-06" db="EMBL/GenBank/DDBJ databases">
        <title>Extensive metabolic versatility and redundancy in microbially diverse, dynamic hydrothermal sediments.</title>
        <authorList>
            <person name="Dombrowski N."/>
            <person name="Teske A."/>
            <person name="Baker B.J."/>
        </authorList>
    </citation>
    <scope>NUCLEOTIDE SEQUENCE [LARGE SCALE GENOMIC DNA]</scope>
    <source>
        <strain evidence="7">B36_G15</strain>
    </source>
</reference>
<dbReference type="InterPro" id="IPR040085">
    <property type="entry name" value="MJ0674-like"/>
</dbReference>
<feature type="binding site" evidence="5">
    <location>
        <position position="140"/>
    </location>
    <ligand>
        <name>[4Fe-4S] cluster</name>
        <dbReference type="ChEBI" id="CHEBI:49883"/>
        <note>4Fe-4S-S-AdoMet</note>
    </ligand>
</feature>
<feature type="binding site" evidence="5">
    <location>
        <position position="143"/>
    </location>
    <ligand>
        <name>[4Fe-4S] cluster</name>
        <dbReference type="ChEBI" id="CHEBI:49883"/>
        <note>4Fe-4S-S-AdoMet</note>
    </ligand>
</feature>
<dbReference type="Pfam" id="PF04055">
    <property type="entry name" value="Radical_SAM"/>
    <property type="match status" value="1"/>
</dbReference>
<sequence length="363" mass="41384">MASLFHEGLTRREFFKAVGRLSLPIGLSLLLGCSNDDRRKTTTVKRSDAIGHNFKPSYLSLHRSGELKDRADKLWKIMEKCRLCPRECGVNRLKGMKGFCRAPGDQLVISAAHPHFGEERPLVGKGGSGTIFLTHCNLRCVFCQNWEISQLGRGSEATIDELSSMMLYLQKIGCHNINLVTPTHYSPHILKAIDIAAEKGLRLPIVYNTSGWERLEIIKVLDGIVDIYLPDFKYWDGEMAAKYSSGAKNYPEVTKRAILEMNRQVGVAKPAQDGIIYRGLMIRHLVMPNNIAGSEKIMEWIAEELPKDTYVNIMAQYNPCYKAFDYPELSRRITREEYIKVVNRARESGLTNLDIQGYWWIRR</sequence>
<dbReference type="InterPro" id="IPR016431">
    <property type="entry name" value="Pyrv-formate_lyase-activ_prd"/>
</dbReference>
<dbReference type="GO" id="GO:0046872">
    <property type="term" value="F:metal ion binding"/>
    <property type="evidence" value="ECO:0007669"/>
    <property type="project" value="UniProtKB-KW"/>
</dbReference>
<dbReference type="SFLD" id="SFLDG01099">
    <property type="entry name" value="Uncharacterised_Radical_SAM_Su"/>
    <property type="match status" value="1"/>
</dbReference>
<keyword evidence="1 5" id="KW-0949">S-adenosyl-L-methionine</keyword>
<dbReference type="AlphaFoldDB" id="A0A660SHN9"/>
<gene>
    <name evidence="7" type="ORF">DRP53_05570</name>
</gene>
<feature type="binding site" evidence="5">
    <location>
        <position position="136"/>
    </location>
    <ligand>
        <name>[4Fe-4S] cluster</name>
        <dbReference type="ChEBI" id="CHEBI:49883"/>
        <note>4Fe-4S-S-AdoMet</note>
    </ligand>
</feature>
<keyword evidence="2 5" id="KW-0479">Metal-binding</keyword>
<dbReference type="GO" id="GO:0051536">
    <property type="term" value="F:iron-sulfur cluster binding"/>
    <property type="evidence" value="ECO:0007669"/>
    <property type="project" value="UniProtKB-KW"/>
</dbReference>
<feature type="domain" description="Radical SAM core" evidence="6">
    <location>
        <begin position="131"/>
        <end position="259"/>
    </location>
</feature>